<gene>
    <name evidence="1" type="ORF">MILVUS5_LOCUS27734</name>
</gene>
<evidence type="ECO:0000313" key="1">
    <source>
        <dbReference type="EMBL" id="CAJ2662115.1"/>
    </source>
</evidence>
<organism evidence="1 2">
    <name type="scientific">Trifolium pratense</name>
    <name type="common">Red clover</name>
    <dbReference type="NCBI Taxonomy" id="57577"/>
    <lineage>
        <taxon>Eukaryota</taxon>
        <taxon>Viridiplantae</taxon>
        <taxon>Streptophyta</taxon>
        <taxon>Embryophyta</taxon>
        <taxon>Tracheophyta</taxon>
        <taxon>Spermatophyta</taxon>
        <taxon>Magnoliopsida</taxon>
        <taxon>eudicotyledons</taxon>
        <taxon>Gunneridae</taxon>
        <taxon>Pentapetalae</taxon>
        <taxon>rosids</taxon>
        <taxon>fabids</taxon>
        <taxon>Fabales</taxon>
        <taxon>Fabaceae</taxon>
        <taxon>Papilionoideae</taxon>
        <taxon>50 kb inversion clade</taxon>
        <taxon>NPAAA clade</taxon>
        <taxon>Hologalegina</taxon>
        <taxon>IRL clade</taxon>
        <taxon>Trifolieae</taxon>
        <taxon>Trifolium</taxon>
    </lineage>
</organism>
<accession>A0ACB0KY91</accession>
<dbReference type="EMBL" id="CASHSV030000409">
    <property type="protein sequence ID" value="CAJ2662115.1"/>
    <property type="molecule type" value="Genomic_DNA"/>
</dbReference>
<name>A0ACB0KY91_TRIPR</name>
<sequence length="353" mass="40216">MAVGTQTAIINAPEHLKCKLLSGTFKDAALRWYMNLPKNSIESYADFQKKFIHQFAGSKHVKVTSTSLFSICQNHAESLRDYLARFSEATIKVSNPNQEMFVAAFHNGLRVGHFNESLAQKPASSMQEINKIAECYIKGEESNAEKRQRYAKEKEYVNRNGKAPDHQRQRYGGQQEASWERCQGNPYYQLPRREVKDYPSFKEYTPLNKAKVHVLKEILATDLDNFPPSRDRGALMGPDSDAWCAYHHCRGHSTEKCFRLRDLIEEFIKSGHLRKFIEDAAQGRVVVPKVPRPEPRDSSEGREEPPKARVSVNTIAGGFSGGGESNSTRKRFVRRAISETYLIRHPPFPSIPE</sequence>
<comment type="caution">
    <text evidence="1">The sequence shown here is derived from an EMBL/GenBank/DDBJ whole genome shotgun (WGS) entry which is preliminary data.</text>
</comment>
<evidence type="ECO:0000313" key="2">
    <source>
        <dbReference type="Proteomes" id="UP001177021"/>
    </source>
</evidence>
<keyword evidence="2" id="KW-1185">Reference proteome</keyword>
<protein>
    <submittedName>
        <fullName evidence="1">Uncharacterized protein</fullName>
    </submittedName>
</protein>
<proteinExistence type="predicted"/>
<dbReference type="Proteomes" id="UP001177021">
    <property type="component" value="Unassembled WGS sequence"/>
</dbReference>
<reference evidence="1" key="1">
    <citation type="submission" date="2023-10" db="EMBL/GenBank/DDBJ databases">
        <authorList>
            <person name="Rodriguez Cubillos JULIANA M."/>
            <person name="De Vega J."/>
        </authorList>
    </citation>
    <scope>NUCLEOTIDE SEQUENCE</scope>
</reference>